<accession>A0A0M3KI18</accession>
<name>A0A0M3KI18_ANISI</name>
<keyword evidence="2" id="KW-0378">Hydrolase</keyword>
<keyword evidence="3" id="KW-0067">ATP-binding</keyword>
<dbReference type="InterPro" id="IPR014013">
    <property type="entry name" value="Helic_SF1/SF2_ATP-bd_DinG/Rad3"/>
</dbReference>
<dbReference type="GO" id="GO:0016787">
    <property type="term" value="F:hydrolase activity"/>
    <property type="evidence" value="ECO:0007669"/>
    <property type="project" value="UniProtKB-KW"/>
</dbReference>
<dbReference type="PANTHER" id="PTHR11472:SF41">
    <property type="entry name" value="ATP-DEPENDENT DNA HELICASE DDX11-RELATED"/>
    <property type="match status" value="1"/>
</dbReference>
<dbReference type="InterPro" id="IPR027417">
    <property type="entry name" value="P-loop_NTPase"/>
</dbReference>
<dbReference type="AlphaFoldDB" id="A0A0M3KI18"/>
<dbReference type="Gene3D" id="3.40.50.300">
    <property type="entry name" value="P-loop containing nucleotide triphosphate hydrolases"/>
    <property type="match status" value="1"/>
</dbReference>
<evidence type="ECO:0000256" key="3">
    <source>
        <dbReference type="ARBA" id="ARBA00022840"/>
    </source>
</evidence>
<dbReference type="InterPro" id="IPR045028">
    <property type="entry name" value="DinG/Rad3-like"/>
</dbReference>
<dbReference type="Pfam" id="PF06733">
    <property type="entry name" value="DEAD_2"/>
    <property type="match status" value="1"/>
</dbReference>
<evidence type="ECO:0000313" key="7">
    <source>
        <dbReference type="WBParaSite" id="ASIM_0002063401-mRNA-1"/>
    </source>
</evidence>
<dbReference type="OrthoDB" id="267079at2759"/>
<protein>
    <submittedName>
        <fullName evidence="7">Probable ATP-dependent RNA helicase DDX11 (inferred by orthology to a human protein)</fullName>
    </submittedName>
</protein>
<dbReference type="GO" id="GO:0005524">
    <property type="term" value="F:ATP binding"/>
    <property type="evidence" value="ECO:0007669"/>
    <property type="project" value="UniProtKB-KW"/>
</dbReference>
<organism evidence="7">
    <name type="scientific">Anisakis simplex</name>
    <name type="common">Herring worm</name>
    <dbReference type="NCBI Taxonomy" id="6269"/>
    <lineage>
        <taxon>Eukaryota</taxon>
        <taxon>Metazoa</taxon>
        <taxon>Ecdysozoa</taxon>
        <taxon>Nematoda</taxon>
        <taxon>Chromadorea</taxon>
        <taxon>Rhabditida</taxon>
        <taxon>Spirurina</taxon>
        <taxon>Ascaridomorpha</taxon>
        <taxon>Ascaridoidea</taxon>
        <taxon>Anisakidae</taxon>
        <taxon>Anisakis</taxon>
        <taxon>Anisakis simplex complex</taxon>
    </lineage>
</organism>
<keyword evidence="1" id="KW-0547">Nucleotide-binding</keyword>
<dbReference type="PROSITE" id="PS51193">
    <property type="entry name" value="HELICASE_ATP_BIND_2"/>
    <property type="match status" value="1"/>
</dbReference>
<keyword evidence="6" id="KW-1185">Reference proteome</keyword>
<evidence type="ECO:0000313" key="5">
    <source>
        <dbReference type="EMBL" id="VDK73699.1"/>
    </source>
</evidence>
<dbReference type="WBParaSite" id="ASIM_0002063401-mRNA-1">
    <property type="protein sequence ID" value="ASIM_0002063401-mRNA-1"/>
    <property type="gene ID" value="ASIM_0002063401"/>
</dbReference>
<gene>
    <name evidence="5" type="ORF">ASIM_LOCUS20016</name>
</gene>
<feature type="domain" description="Helicase ATP-binding" evidence="4">
    <location>
        <begin position="1"/>
        <end position="96"/>
    </location>
</feature>
<dbReference type="GO" id="GO:0034085">
    <property type="term" value="P:establishment of sister chromatid cohesion"/>
    <property type="evidence" value="ECO:0007669"/>
    <property type="project" value="TreeGrafter"/>
</dbReference>
<evidence type="ECO:0000259" key="4">
    <source>
        <dbReference type="PROSITE" id="PS51193"/>
    </source>
</evidence>
<sequence length="96" mass="10438">MLSLKVPTVSKVIQSGKALLACPYFASRGAIALSQIVLLPYQVLLQKATREAWGVNLKDNIVIIDEAHNLLQTIANCHSVELSLPAITIALSLIRF</sequence>
<reference evidence="5 6" key="2">
    <citation type="submission" date="2018-11" db="EMBL/GenBank/DDBJ databases">
        <authorList>
            <consortium name="Pathogen Informatics"/>
        </authorList>
    </citation>
    <scope>NUCLEOTIDE SEQUENCE [LARGE SCALE GENOMIC DNA]</scope>
</reference>
<evidence type="ECO:0000256" key="1">
    <source>
        <dbReference type="ARBA" id="ARBA00022741"/>
    </source>
</evidence>
<dbReference type="GO" id="GO:0005634">
    <property type="term" value="C:nucleus"/>
    <property type="evidence" value="ECO:0007669"/>
    <property type="project" value="TreeGrafter"/>
</dbReference>
<dbReference type="GO" id="GO:0003677">
    <property type="term" value="F:DNA binding"/>
    <property type="evidence" value="ECO:0007669"/>
    <property type="project" value="InterPro"/>
</dbReference>
<dbReference type="GO" id="GO:0003678">
    <property type="term" value="F:DNA helicase activity"/>
    <property type="evidence" value="ECO:0007669"/>
    <property type="project" value="InterPro"/>
</dbReference>
<evidence type="ECO:0000313" key="6">
    <source>
        <dbReference type="Proteomes" id="UP000267096"/>
    </source>
</evidence>
<evidence type="ECO:0000256" key="2">
    <source>
        <dbReference type="ARBA" id="ARBA00022801"/>
    </source>
</evidence>
<dbReference type="InterPro" id="IPR010614">
    <property type="entry name" value="RAD3-like_helicase_DEAD"/>
</dbReference>
<reference evidence="7" key="1">
    <citation type="submission" date="2017-02" db="UniProtKB">
        <authorList>
            <consortium name="WormBaseParasite"/>
        </authorList>
    </citation>
    <scope>IDENTIFICATION</scope>
</reference>
<dbReference type="PANTHER" id="PTHR11472">
    <property type="entry name" value="DNA REPAIR DEAD HELICASE RAD3/XP-D SUBFAMILY MEMBER"/>
    <property type="match status" value="1"/>
</dbReference>
<dbReference type="Proteomes" id="UP000267096">
    <property type="component" value="Unassembled WGS sequence"/>
</dbReference>
<dbReference type="EMBL" id="UYRR01038489">
    <property type="protein sequence ID" value="VDK73699.1"/>
    <property type="molecule type" value="Genomic_DNA"/>
</dbReference>
<proteinExistence type="predicted"/>